<dbReference type="STRING" id="490899.DKAM_0067"/>
<evidence type="ECO:0000313" key="2">
    <source>
        <dbReference type="Proteomes" id="UP000006903"/>
    </source>
</evidence>
<dbReference type="EMBL" id="CP001140">
    <property type="protein sequence ID" value="ACL10396.1"/>
    <property type="molecule type" value="Genomic_DNA"/>
</dbReference>
<dbReference type="KEGG" id="dka:DKAM_0067"/>
<accession>B8D3C5</accession>
<protein>
    <submittedName>
        <fullName evidence="1">Uncharacterized protein</fullName>
    </submittedName>
</protein>
<dbReference type="AlphaFoldDB" id="B8D3C5"/>
<evidence type="ECO:0000313" key="1">
    <source>
        <dbReference type="EMBL" id="ACL10396.1"/>
    </source>
</evidence>
<proteinExistence type="predicted"/>
<sequence length="45" mass="5327">MRDNDMGVTIRIDTRPVKRVPNNAGSNPYFWRTGFHRASRRRLNP</sequence>
<name>B8D3C5_DESA1</name>
<gene>
    <name evidence="1" type="ordered locus">DKAM_0067</name>
</gene>
<organism evidence="1 2">
    <name type="scientific">Desulfurococcus amylolyticus (strain DSM 18924 / JCM 16383 / VKM B-2413 / 1221n)</name>
    <name type="common">Desulfurococcus kamchatkensis</name>
    <dbReference type="NCBI Taxonomy" id="490899"/>
    <lineage>
        <taxon>Archaea</taxon>
        <taxon>Thermoproteota</taxon>
        <taxon>Thermoprotei</taxon>
        <taxon>Desulfurococcales</taxon>
        <taxon>Desulfurococcaceae</taxon>
        <taxon>Desulfurococcus</taxon>
    </lineage>
</organism>
<reference evidence="1 2" key="1">
    <citation type="journal article" date="2009" name="J. Bacteriol.">
        <title>Complete genome sequence of the anaerobic, protein-degrading hyperthermophilic crenarchaeon Desulfurococcus kamchatkensis.</title>
        <authorList>
            <person name="Ravin N.V."/>
            <person name="Mardanov A.V."/>
            <person name="Beletsky A.V."/>
            <person name="Kublanov I.V."/>
            <person name="Kolganova T.V."/>
            <person name="Lebedinsky A.V."/>
            <person name="Chernyh N.A."/>
            <person name="Bonch-Osmolovskaya E.A."/>
            <person name="Skryabin K.G."/>
        </authorList>
    </citation>
    <scope>NUCLEOTIDE SEQUENCE [LARGE SCALE GENOMIC DNA]</scope>
    <source>
        <strain evidence="2">DSM 18924 / JCM 16383 / VKM B-2413 / 1221n</strain>
    </source>
</reference>
<dbReference type="HOGENOM" id="CLU_3194348_0_0_2"/>
<dbReference type="Proteomes" id="UP000006903">
    <property type="component" value="Chromosome"/>
</dbReference>